<dbReference type="AlphaFoldDB" id="A0A9W6WUX4"/>
<organism evidence="1 2">
    <name type="scientific">Phytophthora fragariaefolia</name>
    <dbReference type="NCBI Taxonomy" id="1490495"/>
    <lineage>
        <taxon>Eukaryota</taxon>
        <taxon>Sar</taxon>
        <taxon>Stramenopiles</taxon>
        <taxon>Oomycota</taxon>
        <taxon>Peronosporomycetes</taxon>
        <taxon>Peronosporales</taxon>
        <taxon>Peronosporaceae</taxon>
        <taxon>Phytophthora</taxon>
    </lineage>
</organism>
<name>A0A9W6WUX4_9STRA</name>
<dbReference type="Proteomes" id="UP001165121">
    <property type="component" value="Unassembled WGS sequence"/>
</dbReference>
<reference evidence="1" key="1">
    <citation type="submission" date="2023-04" db="EMBL/GenBank/DDBJ databases">
        <title>Phytophthora fragariaefolia NBRC 109709.</title>
        <authorList>
            <person name="Ichikawa N."/>
            <person name="Sato H."/>
            <person name="Tonouchi N."/>
        </authorList>
    </citation>
    <scope>NUCLEOTIDE SEQUENCE</scope>
    <source>
        <strain evidence="1">NBRC 109709</strain>
    </source>
</reference>
<proteinExistence type="predicted"/>
<comment type="caution">
    <text evidence="1">The sequence shown here is derived from an EMBL/GenBank/DDBJ whole genome shotgun (WGS) entry which is preliminary data.</text>
</comment>
<protein>
    <submittedName>
        <fullName evidence="1">Unnamed protein product</fullName>
    </submittedName>
</protein>
<gene>
    <name evidence="1" type="ORF">Pfra01_000168700</name>
</gene>
<accession>A0A9W6WUX4</accession>
<dbReference type="EMBL" id="BSXT01000136">
    <property type="protein sequence ID" value="GMF18619.1"/>
    <property type="molecule type" value="Genomic_DNA"/>
</dbReference>
<sequence>MNNIVTYWTVPGWQHTDGTPPFGLATFRFRGSEGPIFYGMENSPSANRRHPDLNERVALTHCTPTDASNDHTYLKPGKTKKDKRGVDFFVGEKGLMGYLDRVDLGKNLWLLRDNILVFNVGEPVSRGAEESGEAF</sequence>
<dbReference type="OrthoDB" id="113522at2759"/>
<evidence type="ECO:0000313" key="2">
    <source>
        <dbReference type="Proteomes" id="UP001165121"/>
    </source>
</evidence>
<evidence type="ECO:0000313" key="1">
    <source>
        <dbReference type="EMBL" id="GMF18619.1"/>
    </source>
</evidence>
<keyword evidence="2" id="KW-1185">Reference proteome</keyword>